<accession>A0A2V1MZC6</accession>
<sequence>MKLTVQTFLDEINADQFKKQTKSLSLATFLDDPVAGMNSLYTFVRDEVLEGHLAQGELKIEGTEGSFRVETNVINLPMAEPNVISKITVGEEERELMIYIMVQDPKINVSSFRIDEVCSADAYVDDFDSAKVKMDDWLLSQVEILKNAPDNVEESEPESKPAPAKKPAKKTTKRTTKKTASKTTKK</sequence>
<dbReference type="RefSeq" id="WP_109250691.1">
    <property type="nucleotide sequence ID" value="NZ_QCXQ01000003.1"/>
</dbReference>
<protein>
    <submittedName>
        <fullName evidence="2">Uncharacterized protein</fullName>
    </submittedName>
</protein>
<dbReference type="OrthoDB" id="2148857at2"/>
<organism evidence="2 3">
    <name type="scientific">Levilactobacillus bambusae</name>
    <dbReference type="NCBI Taxonomy" id="2024736"/>
    <lineage>
        <taxon>Bacteria</taxon>
        <taxon>Bacillati</taxon>
        <taxon>Bacillota</taxon>
        <taxon>Bacilli</taxon>
        <taxon>Lactobacillales</taxon>
        <taxon>Lactobacillaceae</taxon>
        <taxon>Levilactobacillus</taxon>
    </lineage>
</organism>
<feature type="region of interest" description="Disordered" evidence="1">
    <location>
        <begin position="148"/>
        <end position="186"/>
    </location>
</feature>
<keyword evidence="3" id="KW-1185">Reference proteome</keyword>
<evidence type="ECO:0000256" key="1">
    <source>
        <dbReference type="SAM" id="MobiDB-lite"/>
    </source>
</evidence>
<dbReference type="AlphaFoldDB" id="A0A2V1MZC6"/>
<feature type="compositionally biased region" description="Basic residues" evidence="1">
    <location>
        <begin position="166"/>
        <end position="186"/>
    </location>
</feature>
<evidence type="ECO:0000313" key="3">
    <source>
        <dbReference type="Proteomes" id="UP000245080"/>
    </source>
</evidence>
<proteinExistence type="predicted"/>
<reference evidence="2 3" key="1">
    <citation type="journal article" date="2018" name="Int. J. Syst. Evol. Microbiol.">
        <title>Lactobacillus bambusae sp. nov., isolated from a traditional fermented Ma-bamboo shoots of Taiwan.</title>
        <authorList>
            <person name="Wang L.-T."/>
        </authorList>
    </citation>
    <scope>NUCLEOTIDE SEQUENCE [LARGE SCALE GENOMIC DNA]</scope>
    <source>
        <strain evidence="2 3">BS-W1</strain>
    </source>
</reference>
<name>A0A2V1MZC6_9LACO</name>
<dbReference type="EMBL" id="QCXQ01000003">
    <property type="protein sequence ID" value="PWF99837.1"/>
    <property type="molecule type" value="Genomic_DNA"/>
</dbReference>
<comment type="caution">
    <text evidence="2">The sequence shown here is derived from an EMBL/GenBank/DDBJ whole genome shotgun (WGS) entry which is preliminary data.</text>
</comment>
<dbReference type="Proteomes" id="UP000245080">
    <property type="component" value="Unassembled WGS sequence"/>
</dbReference>
<gene>
    <name evidence="2" type="ORF">DCM90_07190</name>
</gene>
<evidence type="ECO:0000313" key="2">
    <source>
        <dbReference type="EMBL" id="PWF99837.1"/>
    </source>
</evidence>